<dbReference type="PRINTS" id="PR00834">
    <property type="entry name" value="PROTEASES2C"/>
</dbReference>
<gene>
    <name evidence="3" type="ORF">J2X05_000176</name>
</gene>
<dbReference type="Gene3D" id="2.40.10.10">
    <property type="entry name" value="Trypsin-like serine proteases"/>
    <property type="match status" value="2"/>
</dbReference>
<evidence type="ECO:0000313" key="3">
    <source>
        <dbReference type="EMBL" id="MDR7088173.1"/>
    </source>
</evidence>
<dbReference type="RefSeq" id="WP_310067468.1">
    <property type="nucleotide sequence ID" value="NZ_JAVDVX010000001.1"/>
</dbReference>
<feature type="compositionally biased region" description="Polar residues" evidence="1">
    <location>
        <begin position="459"/>
        <end position="471"/>
    </location>
</feature>
<feature type="compositionally biased region" description="Basic and acidic residues" evidence="1">
    <location>
        <begin position="440"/>
        <end position="458"/>
    </location>
</feature>
<accession>A0ABU1USL0</accession>
<dbReference type="InterPro" id="IPR043504">
    <property type="entry name" value="Peptidase_S1_PA_chymotrypsin"/>
</dbReference>
<proteinExistence type="predicted"/>
<evidence type="ECO:0000313" key="4">
    <source>
        <dbReference type="Proteomes" id="UP001253595"/>
    </source>
</evidence>
<keyword evidence="2" id="KW-0732">Signal</keyword>
<evidence type="ECO:0008006" key="5">
    <source>
        <dbReference type="Google" id="ProtNLM"/>
    </source>
</evidence>
<comment type="caution">
    <text evidence="3">The sequence shown here is derived from an EMBL/GenBank/DDBJ whole genome shotgun (WGS) entry which is preliminary data.</text>
</comment>
<dbReference type="SUPFAM" id="SSF50494">
    <property type="entry name" value="Trypsin-like serine proteases"/>
    <property type="match status" value="1"/>
</dbReference>
<dbReference type="InterPro" id="IPR009003">
    <property type="entry name" value="Peptidase_S1_PA"/>
</dbReference>
<keyword evidence="4" id="KW-1185">Reference proteome</keyword>
<reference evidence="3 4" key="1">
    <citation type="submission" date="2023-07" db="EMBL/GenBank/DDBJ databases">
        <title>Sorghum-associated microbial communities from plants grown in Nebraska, USA.</title>
        <authorList>
            <person name="Schachtman D."/>
        </authorList>
    </citation>
    <scope>NUCLEOTIDE SEQUENCE [LARGE SCALE GENOMIC DNA]</scope>
    <source>
        <strain evidence="3 4">BE190</strain>
    </source>
</reference>
<feature type="region of interest" description="Disordered" evidence="1">
    <location>
        <begin position="440"/>
        <end position="478"/>
    </location>
</feature>
<evidence type="ECO:0000256" key="1">
    <source>
        <dbReference type="SAM" id="MobiDB-lite"/>
    </source>
</evidence>
<protein>
    <recommendedName>
        <fullName evidence="5">Serine protease</fullName>
    </recommendedName>
</protein>
<name>A0ABU1USL0_9GAMM</name>
<feature type="signal peptide" evidence="2">
    <location>
        <begin position="1"/>
        <end position="24"/>
    </location>
</feature>
<organism evidence="3 4">
    <name type="scientific">Cellvibrio fibrivorans</name>
    <dbReference type="NCBI Taxonomy" id="126350"/>
    <lineage>
        <taxon>Bacteria</taxon>
        <taxon>Pseudomonadati</taxon>
        <taxon>Pseudomonadota</taxon>
        <taxon>Gammaproteobacteria</taxon>
        <taxon>Cellvibrionales</taxon>
        <taxon>Cellvibrionaceae</taxon>
        <taxon>Cellvibrio</taxon>
    </lineage>
</organism>
<feature type="chain" id="PRO_5047060737" description="Serine protease" evidence="2">
    <location>
        <begin position="25"/>
        <end position="478"/>
    </location>
</feature>
<dbReference type="Proteomes" id="UP001253595">
    <property type="component" value="Unassembled WGS sequence"/>
</dbReference>
<dbReference type="EMBL" id="JAVDVX010000001">
    <property type="protein sequence ID" value="MDR7088173.1"/>
    <property type="molecule type" value="Genomic_DNA"/>
</dbReference>
<dbReference type="PANTHER" id="PTHR43019:SF23">
    <property type="entry name" value="PROTEASE DO-LIKE 5, CHLOROPLASTIC"/>
    <property type="match status" value="1"/>
</dbReference>
<evidence type="ECO:0000256" key="2">
    <source>
        <dbReference type="SAM" id="SignalP"/>
    </source>
</evidence>
<dbReference type="PANTHER" id="PTHR43019">
    <property type="entry name" value="SERINE ENDOPROTEASE DEGS"/>
    <property type="match status" value="1"/>
</dbReference>
<dbReference type="InterPro" id="IPR001940">
    <property type="entry name" value="Peptidase_S1C"/>
</dbReference>
<sequence>MSFSYRLLTHAIALAISLSMPALAETAPPLASSAAQQLYASAQQDLLQLRVLLKNGNSQSSVGSGFLIGNSNLVVTNFHVVSQIALEPETYFGEYKDTSGKSGALELLAVDVLHDLAVVRIARNGSGFFKVPHAVNGGEQPALVKLNQGQHLYSLGNPLDLGFTISEGTYNGISARGFSDQLMFTGPVNAGMSGGPNVTADGQVAGVNVAHRRDGELVSFLVPVRYVQALLARVTGDMTPPTDFKPVIGEQLLEHQAVMVDKLLEKPFSIKDLGPYRVPVRESDQVRCWGNTDSSAKKAYTIASINCSMESAIFVSGDMQTGHISMHHKYAHNKNLNAMQFAQLATNMFNGQVYSTAKSETITPAACTEDFIKHNNISLRALVCAEAYHKFKELYDFTLITASTDDSQKSLQSMINIQGVSYGNGMKLINQFLQGIDRTTKTDDETKPVLDDSIKTDASDTSNTESAQNKSDTMEAAQ</sequence>
<dbReference type="Pfam" id="PF13365">
    <property type="entry name" value="Trypsin_2"/>
    <property type="match status" value="1"/>
</dbReference>